<reference evidence="9 10" key="1">
    <citation type="journal article" date="2019" name="Nat. Plants">
        <title>Stout camphor tree genome fills gaps in understanding of flowering plant genome evolution.</title>
        <authorList>
            <person name="Chaw S.M."/>
            <person name="Liu Y.C."/>
            <person name="Wu Y.W."/>
            <person name="Wang H.Y."/>
            <person name="Lin C.I."/>
            <person name="Wu C.S."/>
            <person name="Ke H.M."/>
            <person name="Chang L.Y."/>
            <person name="Hsu C.Y."/>
            <person name="Yang H.T."/>
            <person name="Sudianto E."/>
            <person name="Hsu M.H."/>
            <person name="Wu K.P."/>
            <person name="Wang L.N."/>
            <person name="Leebens-Mack J.H."/>
            <person name="Tsai I.J."/>
        </authorList>
    </citation>
    <scope>NUCLEOTIDE SEQUENCE [LARGE SCALE GENOMIC DNA]</scope>
    <source>
        <strain evidence="10">cv. Chaw 1501</strain>
        <tissue evidence="9">Young leaves</tissue>
    </source>
</reference>
<accession>A0A443NXT7</accession>
<feature type="domain" description="MADS-box" evidence="8">
    <location>
        <begin position="1"/>
        <end position="53"/>
    </location>
</feature>
<dbReference type="AlphaFoldDB" id="A0A443NXT7"/>
<evidence type="ECO:0000256" key="7">
    <source>
        <dbReference type="SAM" id="MobiDB-lite"/>
    </source>
</evidence>
<evidence type="ECO:0000313" key="9">
    <source>
        <dbReference type="EMBL" id="RWR83345.1"/>
    </source>
</evidence>
<keyword evidence="6" id="KW-0175">Coiled coil</keyword>
<dbReference type="Proteomes" id="UP000283530">
    <property type="component" value="Unassembled WGS sequence"/>
</dbReference>
<comment type="subcellular location">
    <subcellularLocation>
        <location evidence="1">Nucleus</location>
    </subcellularLocation>
</comment>
<dbReference type="GO" id="GO:0000981">
    <property type="term" value="F:DNA-binding transcription factor activity, RNA polymerase II-specific"/>
    <property type="evidence" value="ECO:0007669"/>
    <property type="project" value="InterPro"/>
</dbReference>
<sequence>MGRAKVPLKLIECQKSRNATFVKRRKGLRKKTFEFATLCGVDVCLICLGPQGERQHETEIWPHDLPEVRRIIKRYKSLSKEEQVRRKLDLSSLLEQRNKKLEEELKHRSGEKENVMYPSWDDRLNEFPLEMLQDLLATLDSKMETVNRKAELMTNNSSSQGKEVSVEMPPQAYLNQGMLDNYKMLDDDNRMAIQPVPISYVRPLDQGHMPVELPYIPEIPCYSYSNFNTNSNNMLPPPIMGYYVNPGMGTLGTNMYHNHKELSVAGCSECFMQLQSSSVMGSPSSNSNSSLMHLHSSDLAESD</sequence>
<dbReference type="EMBL" id="QPKB01000004">
    <property type="protein sequence ID" value="RWR83345.1"/>
    <property type="molecule type" value="Genomic_DNA"/>
</dbReference>
<feature type="region of interest" description="Disordered" evidence="7">
    <location>
        <begin position="281"/>
        <end position="303"/>
    </location>
</feature>
<protein>
    <submittedName>
        <fullName evidence="9">Transcription factor</fullName>
    </submittedName>
</protein>
<evidence type="ECO:0000313" key="10">
    <source>
        <dbReference type="Proteomes" id="UP000283530"/>
    </source>
</evidence>
<dbReference type="InterPro" id="IPR050142">
    <property type="entry name" value="MADS-box/MEF2_TF"/>
</dbReference>
<comment type="caution">
    <text evidence="9">The sequence shown here is derived from an EMBL/GenBank/DDBJ whole genome shotgun (WGS) entry which is preliminary data.</text>
</comment>
<evidence type="ECO:0000256" key="4">
    <source>
        <dbReference type="ARBA" id="ARBA00023163"/>
    </source>
</evidence>
<evidence type="ECO:0000256" key="3">
    <source>
        <dbReference type="ARBA" id="ARBA00023125"/>
    </source>
</evidence>
<dbReference type="InterPro" id="IPR036879">
    <property type="entry name" value="TF_MADSbox_sf"/>
</dbReference>
<name>A0A443NXT7_9MAGN</name>
<feature type="coiled-coil region" evidence="6">
    <location>
        <begin position="84"/>
        <end position="156"/>
    </location>
</feature>
<keyword evidence="5" id="KW-0539">Nucleus</keyword>
<keyword evidence="3" id="KW-0238">DNA-binding</keyword>
<feature type="compositionally biased region" description="Low complexity" evidence="7">
    <location>
        <begin position="281"/>
        <end position="294"/>
    </location>
</feature>
<evidence type="ECO:0000256" key="1">
    <source>
        <dbReference type="ARBA" id="ARBA00004123"/>
    </source>
</evidence>
<organism evidence="9 10">
    <name type="scientific">Cinnamomum micranthum f. kanehirae</name>
    <dbReference type="NCBI Taxonomy" id="337451"/>
    <lineage>
        <taxon>Eukaryota</taxon>
        <taxon>Viridiplantae</taxon>
        <taxon>Streptophyta</taxon>
        <taxon>Embryophyta</taxon>
        <taxon>Tracheophyta</taxon>
        <taxon>Spermatophyta</taxon>
        <taxon>Magnoliopsida</taxon>
        <taxon>Magnoliidae</taxon>
        <taxon>Laurales</taxon>
        <taxon>Lauraceae</taxon>
        <taxon>Cinnamomum</taxon>
    </lineage>
</organism>
<dbReference type="CDD" id="cd00266">
    <property type="entry name" value="MADS_SRF_like"/>
    <property type="match status" value="1"/>
</dbReference>
<dbReference type="SUPFAM" id="SSF55455">
    <property type="entry name" value="SRF-like"/>
    <property type="match status" value="1"/>
</dbReference>
<proteinExistence type="predicted"/>
<dbReference type="SMART" id="SM00432">
    <property type="entry name" value="MADS"/>
    <property type="match status" value="1"/>
</dbReference>
<dbReference type="OrthoDB" id="601557at2759"/>
<dbReference type="PRINTS" id="PR00404">
    <property type="entry name" value="MADSDOMAIN"/>
</dbReference>
<evidence type="ECO:0000256" key="6">
    <source>
        <dbReference type="SAM" id="Coils"/>
    </source>
</evidence>
<keyword evidence="4" id="KW-0804">Transcription</keyword>
<evidence type="ECO:0000259" key="8">
    <source>
        <dbReference type="PROSITE" id="PS50066"/>
    </source>
</evidence>
<dbReference type="InterPro" id="IPR033897">
    <property type="entry name" value="SRF-like_MADS-box"/>
</dbReference>
<evidence type="ECO:0000256" key="5">
    <source>
        <dbReference type="ARBA" id="ARBA00023242"/>
    </source>
</evidence>
<dbReference type="GO" id="GO:0000987">
    <property type="term" value="F:cis-regulatory region sequence-specific DNA binding"/>
    <property type="evidence" value="ECO:0007669"/>
    <property type="project" value="InterPro"/>
</dbReference>
<dbReference type="InterPro" id="IPR002100">
    <property type="entry name" value="TF_MADSbox"/>
</dbReference>
<dbReference type="GO" id="GO:0046983">
    <property type="term" value="F:protein dimerization activity"/>
    <property type="evidence" value="ECO:0007669"/>
    <property type="project" value="InterPro"/>
</dbReference>
<dbReference type="GO" id="GO:0005634">
    <property type="term" value="C:nucleus"/>
    <property type="evidence" value="ECO:0007669"/>
    <property type="project" value="UniProtKB-SubCell"/>
</dbReference>
<dbReference type="PROSITE" id="PS50066">
    <property type="entry name" value="MADS_BOX_2"/>
    <property type="match status" value="1"/>
</dbReference>
<dbReference type="Pfam" id="PF00319">
    <property type="entry name" value="SRF-TF"/>
    <property type="match status" value="1"/>
</dbReference>
<evidence type="ECO:0000256" key="2">
    <source>
        <dbReference type="ARBA" id="ARBA00023015"/>
    </source>
</evidence>
<dbReference type="PANTHER" id="PTHR48019">
    <property type="entry name" value="SERUM RESPONSE FACTOR HOMOLOG"/>
    <property type="match status" value="1"/>
</dbReference>
<dbReference type="Gene3D" id="3.40.1810.10">
    <property type="entry name" value="Transcription factor, MADS-box"/>
    <property type="match status" value="1"/>
</dbReference>
<dbReference type="GO" id="GO:0045944">
    <property type="term" value="P:positive regulation of transcription by RNA polymerase II"/>
    <property type="evidence" value="ECO:0007669"/>
    <property type="project" value="InterPro"/>
</dbReference>
<keyword evidence="10" id="KW-1185">Reference proteome</keyword>
<gene>
    <name evidence="9" type="ORF">CKAN_01209800</name>
</gene>
<keyword evidence="2" id="KW-0805">Transcription regulation</keyword>